<evidence type="ECO:0000256" key="3">
    <source>
        <dbReference type="ARBA" id="ARBA00022737"/>
    </source>
</evidence>
<accession>A0AAV0TG89</accession>
<dbReference type="GO" id="GO:0005680">
    <property type="term" value="C:anaphase-promoting complex"/>
    <property type="evidence" value="ECO:0007669"/>
    <property type="project" value="InterPro"/>
</dbReference>
<dbReference type="InterPro" id="IPR024990">
    <property type="entry name" value="Apc1"/>
</dbReference>
<evidence type="ECO:0000259" key="7">
    <source>
        <dbReference type="Pfam" id="PF12859"/>
    </source>
</evidence>
<dbReference type="GO" id="GO:0007091">
    <property type="term" value="P:metaphase/anaphase transition of mitotic cell cycle"/>
    <property type="evidence" value="ECO:0007669"/>
    <property type="project" value="TreeGrafter"/>
</dbReference>
<dbReference type="Gene3D" id="1.25.10.10">
    <property type="entry name" value="Leucine-rich Repeat Variant"/>
    <property type="match status" value="2"/>
</dbReference>
<keyword evidence="5" id="KW-0131">Cell cycle</keyword>
<feature type="compositionally biased region" description="Basic and acidic residues" evidence="6">
    <location>
        <begin position="1449"/>
        <end position="1459"/>
    </location>
</feature>
<dbReference type="Pfam" id="PF01851">
    <property type="entry name" value="PC_rep"/>
    <property type="match status" value="1"/>
</dbReference>
<dbReference type="PANTHER" id="PTHR12827">
    <property type="entry name" value="MEIOTIC CHECKPOINT REGULATOR TSG24 FAMILY MEMBER"/>
    <property type="match status" value="1"/>
</dbReference>
<dbReference type="GO" id="GO:0070979">
    <property type="term" value="P:protein K11-linked ubiquitination"/>
    <property type="evidence" value="ECO:0007669"/>
    <property type="project" value="TreeGrafter"/>
</dbReference>
<evidence type="ECO:0000313" key="9">
    <source>
        <dbReference type="EMBL" id="CAI5721417.1"/>
    </source>
</evidence>
<dbReference type="Pfam" id="PF12859">
    <property type="entry name" value="ANAPC1"/>
    <property type="match status" value="1"/>
</dbReference>
<organism evidence="9 11">
    <name type="scientific">Peronospora farinosa</name>
    <dbReference type="NCBI Taxonomy" id="134698"/>
    <lineage>
        <taxon>Eukaryota</taxon>
        <taxon>Sar</taxon>
        <taxon>Stramenopiles</taxon>
        <taxon>Oomycota</taxon>
        <taxon>Peronosporomycetes</taxon>
        <taxon>Peronosporales</taxon>
        <taxon>Peronosporaceae</taxon>
        <taxon>Peronospora</taxon>
    </lineage>
</organism>
<evidence type="ECO:0000313" key="10">
    <source>
        <dbReference type="Proteomes" id="UP001157938"/>
    </source>
</evidence>
<dbReference type="Proteomes" id="UP001159659">
    <property type="component" value="Unassembled WGS sequence"/>
</dbReference>
<comment type="similarity">
    <text evidence="1">Belongs to the APC1 family.</text>
</comment>
<dbReference type="GO" id="GO:0051301">
    <property type="term" value="P:cell division"/>
    <property type="evidence" value="ECO:0007669"/>
    <property type="project" value="UniProtKB-KW"/>
</dbReference>
<feature type="compositionally biased region" description="Polar residues" evidence="6">
    <location>
        <begin position="1209"/>
        <end position="1222"/>
    </location>
</feature>
<dbReference type="Proteomes" id="UP001157938">
    <property type="component" value="Unassembled WGS sequence"/>
</dbReference>
<evidence type="ECO:0000256" key="5">
    <source>
        <dbReference type="ARBA" id="ARBA00023306"/>
    </source>
</evidence>
<keyword evidence="3" id="KW-0677">Repeat</keyword>
<keyword evidence="2" id="KW-0132">Cell division</keyword>
<evidence type="ECO:0000313" key="8">
    <source>
        <dbReference type="EMBL" id="CAH0493102.1"/>
    </source>
</evidence>
<feature type="compositionally biased region" description="Polar residues" evidence="6">
    <location>
        <begin position="1432"/>
        <end position="1443"/>
    </location>
</feature>
<feature type="region of interest" description="Disordered" evidence="6">
    <location>
        <begin position="671"/>
        <end position="693"/>
    </location>
</feature>
<comment type="caution">
    <text evidence="9">The sequence shown here is derived from an EMBL/GenBank/DDBJ whole genome shotgun (WGS) entry which is preliminary data.</text>
</comment>
<proteinExistence type="inferred from homology"/>
<keyword evidence="10" id="KW-1185">Reference proteome</keyword>
<evidence type="ECO:0000256" key="1">
    <source>
        <dbReference type="ARBA" id="ARBA00010547"/>
    </source>
</evidence>
<reference evidence="8 10" key="1">
    <citation type="submission" date="2021-11" db="EMBL/GenBank/DDBJ databases">
        <authorList>
            <person name="Islam A."/>
            <person name="Islam S."/>
            <person name="Flora M.S."/>
            <person name="Rahman M."/>
            <person name="Ziaur R.M."/>
            <person name="Epstein J.H."/>
            <person name="Hassan M."/>
            <person name="Klassen M."/>
            <person name="Woodard K."/>
            <person name="Webb A."/>
            <person name="Webby R.J."/>
            <person name="El Zowalaty M.E."/>
        </authorList>
    </citation>
    <scope>NUCLEOTIDE SEQUENCE [LARGE SCALE GENOMIC DNA]</scope>
    <source>
        <strain evidence="8">Pf1</strain>
    </source>
</reference>
<keyword evidence="4" id="KW-0498">Mitosis</keyword>
<feature type="region of interest" description="Disordered" evidence="6">
    <location>
        <begin position="1432"/>
        <end position="1465"/>
    </location>
</feature>
<protein>
    <recommendedName>
        <fullName evidence="7">Anaphase-promoting complex subunit 1 N-terminal domain-containing protein</fullName>
    </recommendedName>
</protein>
<dbReference type="InterPro" id="IPR002015">
    <property type="entry name" value="Proteasome/cyclosome_rpt"/>
</dbReference>
<feature type="compositionally biased region" description="Low complexity" evidence="6">
    <location>
        <begin position="683"/>
        <end position="692"/>
    </location>
</feature>
<gene>
    <name evidence="8" type="ORF">PFR001_LOCUS8263</name>
    <name evidence="9" type="ORF">PFR002_LOCUS4213</name>
</gene>
<feature type="region of interest" description="Disordered" evidence="6">
    <location>
        <begin position="1206"/>
        <end position="1231"/>
    </location>
</feature>
<name>A0AAV0TG89_9STRA</name>
<dbReference type="EMBL" id="CANTFK010000661">
    <property type="protein sequence ID" value="CAI5721417.1"/>
    <property type="molecule type" value="Genomic_DNA"/>
</dbReference>
<evidence type="ECO:0000256" key="4">
    <source>
        <dbReference type="ARBA" id="ARBA00022776"/>
    </source>
</evidence>
<evidence type="ECO:0000256" key="2">
    <source>
        <dbReference type="ARBA" id="ARBA00022618"/>
    </source>
</evidence>
<dbReference type="GO" id="GO:0060090">
    <property type="term" value="F:molecular adaptor activity"/>
    <property type="evidence" value="ECO:0007669"/>
    <property type="project" value="TreeGrafter"/>
</dbReference>
<dbReference type="EMBL" id="CAKLBC010001663">
    <property type="protein sequence ID" value="CAH0493102.1"/>
    <property type="molecule type" value="Genomic_DNA"/>
</dbReference>
<dbReference type="GO" id="GO:0031145">
    <property type="term" value="P:anaphase-promoting complex-dependent catabolic process"/>
    <property type="evidence" value="ECO:0007669"/>
    <property type="project" value="TreeGrafter"/>
</dbReference>
<evidence type="ECO:0000313" key="11">
    <source>
        <dbReference type="Proteomes" id="UP001159659"/>
    </source>
</evidence>
<dbReference type="PANTHER" id="PTHR12827:SF3">
    <property type="entry name" value="ANAPHASE-PROMOTING COMPLEX SUBUNIT 1"/>
    <property type="match status" value="1"/>
</dbReference>
<feature type="region of interest" description="Disordered" evidence="6">
    <location>
        <begin position="1123"/>
        <end position="1142"/>
    </location>
</feature>
<dbReference type="InterPro" id="IPR011989">
    <property type="entry name" value="ARM-like"/>
</dbReference>
<sequence>MVTDAVPSLRIRCAGVRSNKRALLPPDNGRIFFSESQYSKSPFLVRVSFDSVSFVHRGTHVVERRFVFPGRVLHAVLADFSSKVLTNTRHDIDESRRGQRQRKLPRRSQNHPHLCVLVRSDCLNVYSAAGEVFEVALPFQANRLFPMERRGLLLQRSPAVQIPATPSKRPRDAAAVALARKNRRASTSNRGDGDKYKYGLMETGVPARPRYFTLRHPLDEVKPVALRSNKRNTTGARKETFLSDSALDVVAVLEDGISSLLVAFHCWEQRYHVFQMNIVETKSKSCSIPTVKVVDGPTWTRYRAKSDLEELRVRIEPEWLAVLLWKSPRVGPAPLQPTHLSPILSSPLMTTSSIPPSPLTSNASSISSGNLMKGAFIASDIDGFPLLCIMDKDSGTLLLKPLSQQDSPTAENDHETNGVRILHCRDAVPIRQNDDRRSCEGEVDIKGHGFEGFIDIVVLEKTGVLMLYRAYHPICRLTLPGMERDDLAIDIPNEDGSDRMRLVGNVQLHSVGMCDAYEIVFPNLCGSLSGTIWRCKHPLTIVGSPLLQQVFEVLDCIIPPTILCAFKAQVVYRAQLKTQRASDDDELVDGGIEWQTFCEHVISLLPRQGSNNNEMLSSVVDGLASDDGERTGAPSCSSSFDALSQSEYHDMYQYEHAMLFATMELPVAKSFGRSPSDDRESSNKNANNNAQTNEKRVCSRIEDYVKTIFVGLHLLSEEFKLSIALFQQRLHLVSLLLDMGLLLGFGHFVTYYREDNCILKQRVRSPALEFQSKKQTEGLLSFTMYGCVPDVTVWLQTKMTARTDKLMDFPTLLDDSEHHPLPSGCLFRRPDNPLRRTRAMCRAYELMYPISEEGAPHLPTAQSNAFKLIVYLTQDPVGSALLLDDLPVGLSFPILQSIRQVKHHPPPFITEDICAFVGREDLSIASAENMAVDYSGINQQHDLASSSCDHSVQSQDDIRDDCDGLKYIIGRSQPLFPADQRMKEVARLLRSSQPLCLRLEKTPDLSELDYAQQQQARLLLLCKRSMALSVARGMVTLGSFDVSAAQTQIWRLHIPALPLAGRKPPANAIAELDLSGYAKELAYWPQFHNGCATGLRLPAHDLSGVINRHWIKYHRPSVNESLQQNSGVTTTNGQAAATRSGDTTTRNLEEAYAAHAGLLLGIGLRGHLKCLSMADVYNYLSLSNEFVTVAIMLGMATTAAHCRRKRKQQAATASPVTNNDGDQSLPLANEGADAPSLDADHLFSGFPELSSSDNTPLLGTGLELALERSVSKMLCLHVPSLLPPPFGGFSVPASTQTAALLGLGILYQGTGYRLMTELLLTEIARSPSSSQFVGSNGNVGLSTASFDQLEGYALAAGMALGLVVLGRGQTTTGDPGLADLKLEEKLHQYIVGGAINYRDLNAAGSCLYRGRRWQAFASGSNGFNFAVNSSVASNESPNVNTEASPGAGRDTKHSNDRNGARGGGEHVNIGVTGCASALALAFMYMQSDNKTVAAQLAVPDTLTLLDYVRPDILLVRTLAKNLVMWNSILPTTEWIDQHEVPAQLYQAYKCIQDTKGDANQAHLSGSPSRSDLRSICEAYANIVAGACMSIGLRYAGTCNTSARATLRKYVLHFRELRSKVSSSLSSMLLRGSSSIVAAATERATVERCLAVCAQALALVDAGTGHIETLALLRSITLRQRVDAAISYGNHMALSMAIGLLFIGGGRATVSRSKEAIAALVVSLYPMPAMNTADNKFHLQAFRHLYVLAVDTSRLLETVDVSTKSTTAVTVRVDFFPIENGSLDETQPSYQVLRSPCLLPDITTIKRLIISDPEFYPIEILTSPVSDERTGKVRTANSLRLDLLRNKNVVFLKRRPRKGFGSFASFTEELELLHEVHVGDHNGVSNSDDRLCRIFRSYFMTGTFGYADDCDASEDDGYQLDVADWGSSWWSTQLSPRSSLEQVYDEDQLLLPSHLNVLYALFRLQQVPQLACATEVVNLSLFREYCRLDLCSSPTSDDKEGSEGINGSGFIVKRTLLLEFGVWLSHQTEEALGALWHRTSLDITSMASARVHLLVEATPSMSPPKRAQSEMDAFFVNILVRYFAGPSVSSLPIVKQPRPADKDWKAKFQRVLAACSLVQPQLAGTTSPARFQLCAFLDQDELTQAEKTFWLRLVSFFLFSSQHDDG</sequence>
<dbReference type="InterPro" id="IPR049255">
    <property type="entry name" value="Apc1_N"/>
</dbReference>
<reference evidence="9" key="2">
    <citation type="submission" date="2022-12" db="EMBL/GenBank/DDBJ databases">
        <authorList>
            <person name="Webb A."/>
        </authorList>
    </citation>
    <scope>NUCLEOTIDE SEQUENCE</scope>
    <source>
        <strain evidence="9">Pf2</strain>
    </source>
</reference>
<evidence type="ECO:0000256" key="6">
    <source>
        <dbReference type="SAM" id="MobiDB-lite"/>
    </source>
</evidence>
<feature type="domain" description="Anaphase-promoting complex subunit 1 N-terminal" evidence="7">
    <location>
        <begin position="51"/>
        <end position="285"/>
    </location>
</feature>